<dbReference type="InterPro" id="IPR014729">
    <property type="entry name" value="Rossmann-like_a/b/a_fold"/>
</dbReference>
<evidence type="ECO:0000256" key="2">
    <source>
        <dbReference type="ARBA" id="ARBA00022741"/>
    </source>
</evidence>
<dbReference type="STRING" id="1802525.A2975_01200"/>
<comment type="similarity">
    <text evidence="7">Belongs to the class-I aminoacyl-tRNA synthetase family.</text>
</comment>
<dbReference type="SUPFAM" id="SSF52374">
    <property type="entry name" value="Nucleotidylyl transferase"/>
    <property type="match status" value="1"/>
</dbReference>
<dbReference type="Gene3D" id="3.40.50.620">
    <property type="entry name" value="HUPs"/>
    <property type="match status" value="1"/>
</dbReference>
<evidence type="ECO:0000256" key="4">
    <source>
        <dbReference type="ARBA" id="ARBA00022917"/>
    </source>
</evidence>
<keyword evidence="5 7" id="KW-0030">Aminoacyl-tRNA synthetase</keyword>
<dbReference type="Proteomes" id="UP000178429">
    <property type="component" value="Unassembled WGS sequence"/>
</dbReference>
<evidence type="ECO:0000256" key="5">
    <source>
        <dbReference type="ARBA" id="ARBA00023146"/>
    </source>
</evidence>
<dbReference type="PANTHER" id="PTHR10055">
    <property type="entry name" value="TRYPTOPHANYL-TRNA SYNTHETASE"/>
    <property type="match status" value="1"/>
</dbReference>
<name>A0A1F8C3L6_9BACT</name>
<comment type="caution">
    <text evidence="8">The sequence shown here is derived from an EMBL/GenBank/DDBJ whole genome shotgun (WGS) entry which is preliminary data.</text>
</comment>
<dbReference type="GO" id="GO:0005737">
    <property type="term" value="C:cytoplasm"/>
    <property type="evidence" value="ECO:0007669"/>
    <property type="project" value="TreeGrafter"/>
</dbReference>
<keyword evidence="1 7" id="KW-0436">Ligase</keyword>
<proteinExistence type="inferred from homology"/>
<sequence length="349" mass="39839">MSVENWSIQVARQTSELEKVKTSQFGLVPLCDELDRQDEFGELREDFLKLGVWTLQNPGPIFRAIMGEKKFSILVGMRPTQRHHLGHLTTMKELSWLQSKGGTPIFVFASHESGKAINREELKENMSVFSRFYAHFTQSTLPAKSTFLSDKADDGLRLLEDRVSEQIKLNKLLQLYGWNNEISVSQIRIVSMMVATFLYPSILHPEQPTIVLSDINQITHAEMTKIIARKLELQMPTFSYRMLLPSLEGPEKRMSIKDPNSTVFLSDDSDQVSRKMSRAFSGGRKTIEEQRVLGGEPLRCSFFKIANTLIDYNEATDMYTNCVSGSATCRECKLKHLPEITKKFSESKK</sequence>
<accession>A0A1F8C3L6</accession>
<evidence type="ECO:0000256" key="6">
    <source>
        <dbReference type="ARBA" id="ARBA00030268"/>
    </source>
</evidence>
<dbReference type="GO" id="GO:0005524">
    <property type="term" value="F:ATP binding"/>
    <property type="evidence" value="ECO:0007669"/>
    <property type="project" value="UniProtKB-KW"/>
</dbReference>
<evidence type="ECO:0000313" key="8">
    <source>
        <dbReference type="EMBL" id="OGM70874.1"/>
    </source>
</evidence>
<dbReference type="InterPro" id="IPR002305">
    <property type="entry name" value="aa-tRNA-synth_Ic"/>
</dbReference>
<reference evidence="8 9" key="1">
    <citation type="journal article" date="2016" name="Nat. Commun.">
        <title>Thousands of microbial genomes shed light on interconnected biogeochemical processes in an aquifer system.</title>
        <authorList>
            <person name="Anantharaman K."/>
            <person name="Brown C.T."/>
            <person name="Hug L.A."/>
            <person name="Sharon I."/>
            <person name="Castelle C.J."/>
            <person name="Probst A.J."/>
            <person name="Thomas B.C."/>
            <person name="Singh A."/>
            <person name="Wilkins M.J."/>
            <person name="Karaoz U."/>
            <person name="Brodie E.L."/>
            <person name="Williams K.H."/>
            <person name="Hubbard S.S."/>
            <person name="Banfield J.F."/>
        </authorList>
    </citation>
    <scope>NUCLEOTIDE SEQUENCE [LARGE SCALE GENOMIC DNA]</scope>
</reference>
<keyword evidence="4 7" id="KW-0648">Protein biosynthesis</keyword>
<gene>
    <name evidence="8" type="ORF">A2975_01200</name>
</gene>
<protein>
    <recommendedName>
        <fullName evidence="6">Tryptophanyl-tRNA synthetase</fullName>
    </recommendedName>
</protein>
<dbReference type="EMBL" id="MGHL01000001">
    <property type="protein sequence ID" value="OGM70874.1"/>
    <property type="molecule type" value="Genomic_DNA"/>
</dbReference>
<evidence type="ECO:0000256" key="3">
    <source>
        <dbReference type="ARBA" id="ARBA00022840"/>
    </source>
</evidence>
<dbReference type="Pfam" id="PF00579">
    <property type="entry name" value="tRNA-synt_1b"/>
    <property type="match status" value="1"/>
</dbReference>
<keyword evidence="2 7" id="KW-0547">Nucleotide-binding</keyword>
<keyword evidence="3 7" id="KW-0067">ATP-binding</keyword>
<dbReference type="Gene3D" id="1.10.240.10">
    <property type="entry name" value="Tyrosyl-Transfer RNA Synthetase"/>
    <property type="match status" value="1"/>
</dbReference>
<dbReference type="AlphaFoldDB" id="A0A1F8C3L6"/>
<dbReference type="PANTHER" id="PTHR10055:SF5">
    <property type="entry name" value="TRYPTOPHAN--TRNA LIGASE"/>
    <property type="match status" value="1"/>
</dbReference>
<evidence type="ECO:0000256" key="7">
    <source>
        <dbReference type="RuleBase" id="RU363036"/>
    </source>
</evidence>
<dbReference type="GO" id="GO:0006436">
    <property type="term" value="P:tryptophanyl-tRNA aminoacylation"/>
    <property type="evidence" value="ECO:0007669"/>
    <property type="project" value="TreeGrafter"/>
</dbReference>
<evidence type="ECO:0000313" key="9">
    <source>
        <dbReference type="Proteomes" id="UP000178429"/>
    </source>
</evidence>
<dbReference type="GO" id="GO:0004830">
    <property type="term" value="F:tryptophan-tRNA ligase activity"/>
    <property type="evidence" value="ECO:0007669"/>
    <property type="project" value="TreeGrafter"/>
</dbReference>
<organism evidence="8 9">
    <name type="scientific">Candidatus Woesebacteria bacterium RIFCSPLOWO2_01_FULL_44_14</name>
    <dbReference type="NCBI Taxonomy" id="1802525"/>
    <lineage>
        <taxon>Bacteria</taxon>
        <taxon>Candidatus Woeseibacteriota</taxon>
    </lineage>
</organism>
<evidence type="ECO:0000256" key="1">
    <source>
        <dbReference type="ARBA" id="ARBA00022598"/>
    </source>
</evidence>